<evidence type="ECO:0000256" key="3">
    <source>
        <dbReference type="ARBA" id="ARBA00023015"/>
    </source>
</evidence>
<dbReference type="FunFam" id="1.10.260.40:FF:000005">
    <property type="entry name" value="One cut domain family member"/>
    <property type="match status" value="1"/>
</dbReference>
<keyword evidence="16" id="KW-1185">Reference proteome</keyword>
<feature type="region of interest" description="Disordered" evidence="11">
    <location>
        <begin position="87"/>
        <end position="132"/>
    </location>
</feature>
<gene>
    <name evidence="14" type="ORF">BXYJ_LOCUS24</name>
</gene>
<dbReference type="InterPro" id="IPR003350">
    <property type="entry name" value="CUT_dom"/>
</dbReference>
<feature type="domain" description="Homeobox" evidence="12">
    <location>
        <begin position="246"/>
        <end position="306"/>
    </location>
</feature>
<dbReference type="Gene3D" id="1.10.260.40">
    <property type="entry name" value="lambda repressor-like DNA-binding domains"/>
    <property type="match status" value="1"/>
</dbReference>
<dbReference type="SMART" id="SM01109">
    <property type="entry name" value="CUT"/>
    <property type="match status" value="1"/>
</dbReference>
<proteinExistence type="inferred from homology"/>
<name>A0A1I7SF42_BURXY</name>
<evidence type="ECO:0000256" key="6">
    <source>
        <dbReference type="ARBA" id="ARBA00023163"/>
    </source>
</evidence>
<dbReference type="PROSITE" id="PS51042">
    <property type="entry name" value="CUT"/>
    <property type="match status" value="1"/>
</dbReference>
<feature type="domain" description="CUT" evidence="13">
    <location>
        <begin position="130"/>
        <end position="216"/>
    </location>
</feature>
<dbReference type="InterPro" id="IPR009057">
    <property type="entry name" value="Homeodomain-like_sf"/>
</dbReference>
<dbReference type="InterPro" id="IPR001356">
    <property type="entry name" value="HD"/>
</dbReference>
<evidence type="ECO:0000256" key="11">
    <source>
        <dbReference type="SAM" id="MobiDB-lite"/>
    </source>
</evidence>
<feature type="compositionally biased region" description="Low complexity" evidence="11">
    <location>
        <begin position="111"/>
        <end position="127"/>
    </location>
</feature>
<protein>
    <recommendedName>
        <fullName evidence="10">One cut domain family member</fullName>
    </recommendedName>
</protein>
<dbReference type="eggNOG" id="KOG2252">
    <property type="taxonomic scope" value="Eukaryota"/>
</dbReference>
<evidence type="ECO:0000256" key="8">
    <source>
        <dbReference type="PROSITE-ProRule" id="PRU00108"/>
    </source>
</evidence>
<evidence type="ECO:0000313" key="17">
    <source>
        <dbReference type="WBParaSite" id="BXY_1165300.1"/>
    </source>
</evidence>
<dbReference type="SUPFAM" id="SSF46689">
    <property type="entry name" value="Homeodomain-like"/>
    <property type="match status" value="1"/>
</dbReference>
<dbReference type="CDD" id="cd00086">
    <property type="entry name" value="homeodomain"/>
    <property type="match status" value="1"/>
</dbReference>
<evidence type="ECO:0000256" key="2">
    <source>
        <dbReference type="ARBA" id="ARBA00008190"/>
    </source>
</evidence>
<comment type="subcellular location">
    <subcellularLocation>
        <location evidence="1 8 9">Nucleus</location>
    </subcellularLocation>
</comment>
<organism evidence="15 17">
    <name type="scientific">Bursaphelenchus xylophilus</name>
    <name type="common">Pinewood nematode worm</name>
    <name type="synonym">Aphelenchoides xylophilus</name>
    <dbReference type="NCBI Taxonomy" id="6326"/>
    <lineage>
        <taxon>Eukaryota</taxon>
        <taxon>Metazoa</taxon>
        <taxon>Ecdysozoa</taxon>
        <taxon>Nematoda</taxon>
        <taxon>Chromadorea</taxon>
        <taxon>Rhabditida</taxon>
        <taxon>Tylenchina</taxon>
        <taxon>Tylenchomorpha</taxon>
        <taxon>Aphelenchoidea</taxon>
        <taxon>Aphelenchoididae</taxon>
        <taxon>Bursaphelenchus</taxon>
    </lineage>
</organism>
<dbReference type="Gene3D" id="1.10.10.60">
    <property type="entry name" value="Homeodomain-like"/>
    <property type="match status" value="1"/>
</dbReference>
<keyword evidence="5 8" id="KW-0371">Homeobox</keyword>
<feature type="DNA-binding region" description="Homeobox" evidence="8">
    <location>
        <begin position="248"/>
        <end position="307"/>
    </location>
</feature>
<dbReference type="AlphaFoldDB" id="A0A1I7SF42"/>
<dbReference type="GO" id="GO:0000978">
    <property type="term" value="F:RNA polymerase II cis-regulatory region sequence-specific DNA binding"/>
    <property type="evidence" value="ECO:0007669"/>
    <property type="project" value="TreeGrafter"/>
</dbReference>
<keyword evidence="3 10" id="KW-0805">Transcription regulation</keyword>
<evidence type="ECO:0000259" key="12">
    <source>
        <dbReference type="PROSITE" id="PS50071"/>
    </source>
</evidence>
<evidence type="ECO:0000256" key="4">
    <source>
        <dbReference type="ARBA" id="ARBA00023125"/>
    </source>
</evidence>
<dbReference type="EMBL" id="CAJFCV020000001">
    <property type="protein sequence ID" value="CAG9078854.1"/>
    <property type="molecule type" value="Genomic_DNA"/>
</dbReference>
<dbReference type="GO" id="GO:0000981">
    <property type="term" value="F:DNA-binding transcription factor activity, RNA polymerase II-specific"/>
    <property type="evidence" value="ECO:0007669"/>
    <property type="project" value="TreeGrafter"/>
</dbReference>
<dbReference type="WBParaSite" id="BXY_1165300.1">
    <property type="protein sequence ID" value="BXY_1165300.1"/>
    <property type="gene ID" value="BXY_1165300"/>
</dbReference>
<reference evidence="17" key="1">
    <citation type="submission" date="2016-11" db="UniProtKB">
        <authorList>
            <consortium name="WormBaseParasite"/>
        </authorList>
    </citation>
    <scope>IDENTIFICATION</scope>
</reference>
<evidence type="ECO:0000313" key="14">
    <source>
        <dbReference type="EMBL" id="CAD5207636.1"/>
    </source>
</evidence>
<dbReference type="Proteomes" id="UP000095284">
    <property type="component" value="Unplaced"/>
</dbReference>
<dbReference type="Proteomes" id="UP000659654">
    <property type="component" value="Unassembled WGS sequence"/>
</dbReference>
<dbReference type="SMART" id="SM00389">
    <property type="entry name" value="HOX"/>
    <property type="match status" value="1"/>
</dbReference>
<keyword evidence="7 8" id="KW-0539">Nucleus</keyword>
<comment type="similarity">
    <text evidence="2 10">Belongs to the CUT homeobox family.</text>
</comment>
<reference evidence="14" key="2">
    <citation type="submission" date="2020-09" db="EMBL/GenBank/DDBJ databases">
        <authorList>
            <person name="Kikuchi T."/>
        </authorList>
    </citation>
    <scope>NUCLEOTIDE SEQUENCE</scope>
    <source>
        <strain evidence="14">Ka4C1</strain>
    </source>
</reference>
<dbReference type="PANTHER" id="PTHR14057:SF47">
    <property type="entry name" value="HOMEOBOX PROTEIN ONECUT"/>
    <property type="match status" value="1"/>
</dbReference>
<dbReference type="PROSITE" id="PS50071">
    <property type="entry name" value="HOMEOBOX_2"/>
    <property type="match status" value="1"/>
</dbReference>
<dbReference type="EMBL" id="CAJFDI010000001">
    <property type="protein sequence ID" value="CAD5207636.1"/>
    <property type="molecule type" value="Genomic_DNA"/>
</dbReference>
<evidence type="ECO:0000313" key="16">
    <source>
        <dbReference type="Proteomes" id="UP000659654"/>
    </source>
</evidence>
<dbReference type="SMR" id="A0A1I7SF42"/>
<evidence type="ECO:0000259" key="13">
    <source>
        <dbReference type="PROSITE" id="PS51042"/>
    </source>
</evidence>
<dbReference type="OrthoDB" id="10068888at2759"/>
<dbReference type="GO" id="GO:0005634">
    <property type="term" value="C:nucleus"/>
    <property type="evidence" value="ECO:0007669"/>
    <property type="project" value="UniProtKB-SubCell"/>
</dbReference>
<accession>A0A1I7SF42</accession>
<evidence type="ECO:0000256" key="7">
    <source>
        <dbReference type="ARBA" id="ARBA00023242"/>
    </source>
</evidence>
<keyword evidence="4 8" id="KW-0238">DNA-binding</keyword>
<dbReference type="Pfam" id="PF02376">
    <property type="entry name" value="CUT"/>
    <property type="match status" value="1"/>
</dbReference>
<evidence type="ECO:0000256" key="1">
    <source>
        <dbReference type="ARBA" id="ARBA00004123"/>
    </source>
</evidence>
<evidence type="ECO:0000313" key="15">
    <source>
        <dbReference type="Proteomes" id="UP000095284"/>
    </source>
</evidence>
<dbReference type="InterPro" id="IPR051649">
    <property type="entry name" value="CUT_Homeobox"/>
</dbReference>
<dbReference type="FunFam" id="1.10.10.60:FF:000054">
    <property type="entry name" value="One cut domain family member"/>
    <property type="match status" value="1"/>
</dbReference>
<dbReference type="PANTHER" id="PTHR14057">
    <property type="entry name" value="TRANSCRIPTION FACTOR ONECUT"/>
    <property type="match status" value="1"/>
</dbReference>
<evidence type="ECO:0000256" key="10">
    <source>
        <dbReference type="RuleBase" id="RU361129"/>
    </source>
</evidence>
<dbReference type="SUPFAM" id="SSF47413">
    <property type="entry name" value="lambda repressor-like DNA-binding domains"/>
    <property type="match status" value="1"/>
</dbReference>
<dbReference type="Pfam" id="PF00046">
    <property type="entry name" value="Homeodomain"/>
    <property type="match status" value="1"/>
</dbReference>
<evidence type="ECO:0000256" key="9">
    <source>
        <dbReference type="RuleBase" id="RU000682"/>
    </source>
</evidence>
<keyword evidence="6 10" id="KW-0804">Transcription</keyword>
<evidence type="ECO:0000256" key="5">
    <source>
        <dbReference type="ARBA" id="ARBA00023155"/>
    </source>
</evidence>
<sequence length="332" mass="38707">MSLVIMSKVIKSEPDKDDFLQYEEEPIENLMIEIQPWQDSEEFVDVVSPEDDLLYDHQPTIIIYQHESDPISYDAVPPVQSRTAYLHRNRQKRKNSTDEFSDYSTDPPHYSSALPSTSVSSSNSTTSKMLNPYDDDIYIDTTQLAKEITTELKHRCIPQTIFAEKVIDRSQGTLSDLLRNPKPWEELKAGRDTYRRMYSWLNQPLAQRLAMVGMSEGKVQLEVQKKPRPARYVISEAASRRKARASIPKKSRFVFTEIQKRTLHAIFRETQRPSREMQHTIAQHLSLEPATVSNFFMNARRRQKYQPDWARKMGFESEDEVVKIKLDNSDED</sequence>
<dbReference type="Proteomes" id="UP000582659">
    <property type="component" value="Unassembled WGS sequence"/>
</dbReference>
<dbReference type="InterPro" id="IPR010982">
    <property type="entry name" value="Lambda_DNA-bd_dom_sf"/>
</dbReference>